<organism evidence="9 10">
    <name type="scientific">Alkalibacillus silvisoli</name>
    <dbReference type="NCBI Taxonomy" id="392823"/>
    <lineage>
        <taxon>Bacteria</taxon>
        <taxon>Bacillati</taxon>
        <taxon>Bacillota</taxon>
        <taxon>Bacilli</taxon>
        <taxon>Bacillales</taxon>
        <taxon>Bacillaceae</taxon>
        <taxon>Alkalibacillus</taxon>
    </lineage>
</organism>
<feature type="transmembrane region" description="Helical" evidence="8">
    <location>
        <begin position="32"/>
        <end position="53"/>
    </location>
</feature>
<keyword evidence="6 8" id="KW-0472">Membrane</keyword>
<reference evidence="9 10" key="1">
    <citation type="journal article" date="2019" name="Int. J. Syst. Evol. Microbiol.">
        <title>The Global Catalogue of Microorganisms (GCM) 10K type strain sequencing project: providing services to taxonomists for standard genome sequencing and annotation.</title>
        <authorList>
            <consortium name="The Broad Institute Genomics Platform"/>
            <consortium name="The Broad Institute Genome Sequencing Center for Infectious Disease"/>
            <person name="Wu L."/>
            <person name="Ma J."/>
        </authorList>
    </citation>
    <scope>NUCLEOTIDE SEQUENCE [LARGE SCALE GENOMIC DNA]</scope>
    <source>
        <strain evidence="9 10">JCM 14193</strain>
    </source>
</reference>
<proteinExistence type="inferred from homology"/>
<keyword evidence="2" id="KW-0813">Transport</keyword>
<evidence type="ECO:0000256" key="8">
    <source>
        <dbReference type="SAM" id="Phobius"/>
    </source>
</evidence>
<comment type="caution">
    <text evidence="9">The sequence shown here is derived from an EMBL/GenBank/DDBJ whole genome shotgun (WGS) entry which is preliminary data.</text>
</comment>
<evidence type="ECO:0000256" key="2">
    <source>
        <dbReference type="ARBA" id="ARBA00022448"/>
    </source>
</evidence>
<dbReference type="Pfam" id="PF00893">
    <property type="entry name" value="Multi_Drug_Res"/>
    <property type="match status" value="1"/>
</dbReference>
<keyword evidence="5 8" id="KW-1133">Transmembrane helix</keyword>
<evidence type="ECO:0000256" key="1">
    <source>
        <dbReference type="ARBA" id="ARBA00004651"/>
    </source>
</evidence>
<dbReference type="Gene3D" id="1.10.3730.20">
    <property type="match status" value="1"/>
</dbReference>
<evidence type="ECO:0000256" key="7">
    <source>
        <dbReference type="RuleBase" id="RU003942"/>
    </source>
</evidence>
<dbReference type="Proteomes" id="UP001500740">
    <property type="component" value="Unassembled WGS sequence"/>
</dbReference>
<keyword evidence="10" id="KW-1185">Reference proteome</keyword>
<feature type="transmembrane region" description="Helical" evidence="8">
    <location>
        <begin position="59"/>
        <end position="77"/>
    </location>
</feature>
<dbReference type="InterPro" id="IPR045324">
    <property type="entry name" value="Small_multidrug_res"/>
</dbReference>
<feature type="transmembrane region" description="Helical" evidence="8">
    <location>
        <begin position="6"/>
        <end position="23"/>
    </location>
</feature>
<dbReference type="EMBL" id="BAAACZ010000005">
    <property type="protein sequence ID" value="GAA0454476.1"/>
    <property type="molecule type" value="Genomic_DNA"/>
</dbReference>
<gene>
    <name evidence="9" type="ORF">GCM10008935_06670</name>
</gene>
<dbReference type="InterPro" id="IPR000390">
    <property type="entry name" value="Small_drug/metabolite_transptr"/>
</dbReference>
<name>A0ABN0ZP89_9BACI</name>
<dbReference type="RefSeq" id="WP_343781785.1">
    <property type="nucleotide sequence ID" value="NZ_BAAACZ010000005.1"/>
</dbReference>
<dbReference type="InterPro" id="IPR037185">
    <property type="entry name" value="EmrE-like"/>
</dbReference>
<evidence type="ECO:0000313" key="9">
    <source>
        <dbReference type="EMBL" id="GAA0454476.1"/>
    </source>
</evidence>
<evidence type="ECO:0000256" key="5">
    <source>
        <dbReference type="ARBA" id="ARBA00022989"/>
    </source>
</evidence>
<sequence>MGWILILIAAICEVIGVVGLKMFSQVKNKRNLLVFAGGFGFSFFFLYSSMAYLQLSVAYAVWIGLGTAGAVIINMIFFGESRHINRMISLALIVIGVTGLKLVS</sequence>
<evidence type="ECO:0000313" key="10">
    <source>
        <dbReference type="Proteomes" id="UP001500740"/>
    </source>
</evidence>
<keyword evidence="4 7" id="KW-0812">Transmembrane</keyword>
<comment type="subcellular location">
    <subcellularLocation>
        <location evidence="1 7">Cell membrane</location>
        <topology evidence="1 7">Multi-pass membrane protein</topology>
    </subcellularLocation>
</comment>
<accession>A0ABN0ZP89</accession>
<evidence type="ECO:0000256" key="3">
    <source>
        <dbReference type="ARBA" id="ARBA00022475"/>
    </source>
</evidence>
<dbReference type="SUPFAM" id="SSF103481">
    <property type="entry name" value="Multidrug resistance efflux transporter EmrE"/>
    <property type="match status" value="1"/>
</dbReference>
<keyword evidence="3" id="KW-1003">Cell membrane</keyword>
<comment type="similarity">
    <text evidence="7">Belongs to the drug/metabolite transporter (DMT) superfamily. Small multidrug resistance (SMR) (TC 2.A.7.1) family.</text>
</comment>
<dbReference type="PANTHER" id="PTHR30561">
    <property type="entry name" value="SMR FAMILY PROTON-DEPENDENT DRUG EFFLUX TRANSPORTER SUGE"/>
    <property type="match status" value="1"/>
</dbReference>
<evidence type="ECO:0000256" key="6">
    <source>
        <dbReference type="ARBA" id="ARBA00023136"/>
    </source>
</evidence>
<dbReference type="PANTHER" id="PTHR30561:SF0">
    <property type="entry name" value="GUANIDINIUM EXPORTER"/>
    <property type="match status" value="1"/>
</dbReference>
<evidence type="ECO:0000256" key="4">
    <source>
        <dbReference type="ARBA" id="ARBA00022692"/>
    </source>
</evidence>
<protein>
    <submittedName>
        <fullName evidence="9">Multidrug efflux SMR transporter</fullName>
    </submittedName>
</protein>